<dbReference type="Pfam" id="PF12243">
    <property type="entry name" value="CTK3"/>
    <property type="match status" value="1"/>
</dbReference>
<dbReference type="Proteomes" id="UP000053611">
    <property type="component" value="Unassembled WGS sequence"/>
</dbReference>
<proteinExistence type="predicted"/>
<dbReference type="InterPro" id="IPR024637">
    <property type="entry name" value="Ctk3_C"/>
</dbReference>
<feature type="region of interest" description="Disordered" evidence="1">
    <location>
        <begin position="192"/>
        <end position="235"/>
    </location>
</feature>
<dbReference type="GeneID" id="28985069"/>
<dbReference type="InterPro" id="IPR042326">
    <property type="entry name" value="Ctk3"/>
</dbReference>
<evidence type="ECO:0000256" key="1">
    <source>
        <dbReference type="SAM" id="MobiDB-lite"/>
    </source>
</evidence>
<gene>
    <name evidence="3" type="ORF">CC85DRAFT_289003</name>
</gene>
<dbReference type="GO" id="GO:0045943">
    <property type="term" value="P:positive regulation of transcription by RNA polymerase I"/>
    <property type="evidence" value="ECO:0007669"/>
    <property type="project" value="TreeGrafter"/>
</dbReference>
<evidence type="ECO:0000313" key="4">
    <source>
        <dbReference type="Proteomes" id="UP000053611"/>
    </source>
</evidence>
<dbReference type="PROSITE" id="PS51391">
    <property type="entry name" value="CID"/>
    <property type="match status" value="1"/>
</dbReference>
<dbReference type="GO" id="GO:0070692">
    <property type="term" value="C:CTDK-1 complex"/>
    <property type="evidence" value="ECO:0007669"/>
    <property type="project" value="InterPro"/>
</dbReference>
<dbReference type="InterPro" id="IPR024638">
    <property type="entry name" value="Ctk3_N"/>
</dbReference>
<keyword evidence="4" id="KW-1185">Reference proteome</keyword>
<evidence type="ECO:0000313" key="3">
    <source>
        <dbReference type="EMBL" id="KLT38973.1"/>
    </source>
</evidence>
<dbReference type="Gene3D" id="1.25.40.90">
    <property type="match status" value="1"/>
</dbReference>
<feature type="compositionally biased region" description="Basic and acidic residues" evidence="1">
    <location>
        <begin position="209"/>
        <end position="223"/>
    </location>
</feature>
<name>A0A0J0XD53_9TREE</name>
<accession>A0A0J0XD53</accession>
<protein>
    <recommendedName>
        <fullName evidence="2">CID domain-containing protein</fullName>
    </recommendedName>
</protein>
<dbReference type="AlphaFoldDB" id="A0A0J0XD53"/>
<feature type="domain" description="CID" evidence="2">
    <location>
        <begin position="4"/>
        <end position="142"/>
    </location>
</feature>
<dbReference type="PANTHER" id="PTHR28291">
    <property type="entry name" value="CTD KINASE SUBUNIT GAMMA"/>
    <property type="match status" value="1"/>
</dbReference>
<dbReference type="SUPFAM" id="SSF48464">
    <property type="entry name" value="ENTH/VHS domain"/>
    <property type="match status" value="1"/>
</dbReference>
<dbReference type="InterPro" id="IPR008942">
    <property type="entry name" value="ENTH_VHS"/>
</dbReference>
<feature type="compositionally biased region" description="Low complexity" evidence="1">
    <location>
        <begin position="192"/>
        <end position="205"/>
    </location>
</feature>
<dbReference type="RefSeq" id="XP_018275464.1">
    <property type="nucleotide sequence ID" value="XM_018424466.1"/>
</dbReference>
<evidence type="ECO:0000259" key="2">
    <source>
        <dbReference type="PROSITE" id="PS51391"/>
    </source>
</evidence>
<dbReference type="InterPro" id="IPR006569">
    <property type="entry name" value="CID_dom"/>
</dbReference>
<dbReference type="OrthoDB" id="21266at2759"/>
<dbReference type="PANTHER" id="PTHR28291:SF1">
    <property type="entry name" value="CTD KINASE SUBUNIT GAMMA"/>
    <property type="match status" value="1"/>
</dbReference>
<organism evidence="3 4">
    <name type="scientific">Cutaneotrichosporon oleaginosum</name>
    <dbReference type="NCBI Taxonomy" id="879819"/>
    <lineage>
        <taxon>Eukaryota</taxon>
        <taxon>Fungi</taxon>
        <taxon>Dikarya</taxon>
        <taxon>Basidiomycota</taxon>
        <taxon>Agaricomycotina</taxon>
        <taxon>Tremellomycetes</taxon>
        <taxon>Trichosporonales</taxon>
        <taxon>Trichosporonaceae</taxon>
        <taxon>Cutaneotrichosporon</taxon>
    </lineage>
</organism>
<sequence>MSLDPFEARLQFLKLVRTLNASQQSIQKVVTFAVKYGAKCGEDLWECVGDEIGKCSLNARINILYLLDSLAETSAALGAPDAPYLPLIERALPDLVSAVVPSTRDGLLNARSARLILESWRARRVLDPSAVDAALKILAERTAAAHADERHEDKKMARTDVLRRIEEDRERQKRLRERMWILPIPPLRAALPSPASPSPFALTPASPRPLERVAKRKRADDMPPPRAPGGLPLDVEFEQMWEGTSDLDEDELERMHEYARAAGLEVPQ</sequence>
<reference evidence="3 4" key="1">
    <citation type="submission" date="2015-03" db="EMBL/GenBank/DDBJ databases">
        <title>Genomics and transcriptomics of the oil-accumulating basidiomycete yeast T. oleaginosus allow insights into substrate utilization and the diverse evolutionary trajectories of mating systems in fungi.</title>
        <authorList>
            <consortium name="DOE Joint Genome Institute"/>
            <person name="Kourist R."/>
            <person name="Kracht O."/>
            <person name="Bracharz F."/>
            <person name="Lipzen A."/>
            <person name="Nolan M."/>
            <person name="Ohm R."/>
            <person name="Grigoriev I."/>
            <person name="Sun S."/>
            <person name="Heitman J."/>
            <person name="Bruck T."/>
            <person name="Nowrousian M."/>
        </authorList>
    </citation>
    <scope>NUCLEOTIDE SEQUENCE [LARGE SCALE GENOMIC DNA]</scope>
    <source>
        <strain evidence="3 4">IBC0246</strain>
    </source>
</reference>
<dbReference type="EMBL" id="KQ087275">
    <property type="protein sequence ID" value="KLT38973.1"/>
    <property type="molecule type" value="Genomic_DNA"/>
</dbReference>
<dbReference type="GO" id="GO:0032786">
    <property type="term" value="P:positive regulation of DNA-templated transcription, elongation"/>
    <property type="evidence" value="ECO:0007669"/>
    <property type="project" value="InterPro"/>
</dbReference>
<dbReference type="STRING" id="879819.A0A0J0XD53"/>
<dbReference type="SMART" id="SM00582">
    <property type="entry name" value="RPR"/>
    <property type="match status" value="1"/>
</dbReference>
<dbReference type="Pfam" id="PF12350">
    <property type="entry name" value="CTK3_C"/>
    <property type="match status" value="1"/>
</dbReference>